<dbReference type="InterPro" id="IPR029063">
    <property type="entry name" value="SAM-dependent_MTases_sf"/>
</dbReference>
<dbReference type="Gene3D" id="3.40.50.150">
    <property type="entry name" value="Vaccinia Virus protein VP39"/>
    <property type="match status" value="1"/>
</dbReference>
<dbReference type="AlphaFoldDB" id="A0A9E7GWE2"/>
<dbReference type="SUPFAM" id="SSF46785">
    <property type="entry name" value="Winged helix' DNA-binding domain"/>
    <property type="match status" value="1"/>
</dbReference>
<dbReference type="Pfam" id="PF00891">
    <property type="entry name" value="Methyltransf_2"/>
    <property type="match status" value="1"/>
</dbReference>
<keyword evidence="1" id="KW-0489">Methyltransferase</keyword>
<dbReference type="InterPro" id="IPR036390">
    <property type="entry name" value="WH_DNA-bd_sf"/>
</dbReference>
<dbReference type="PANTHER" id="PTHR11746">
    <property type="entry name" value="O-METHYLTRANSFERASE"/>
    <property type="match status" value="1"/>
</dbReference>
<evidence type="ECO:0000313" key="6">
    <source>
        <dbReference type="Proteomes" id="UP001055439"/>
    </source>
</evidence>
<name>A0A9E7GWE2_9LILI</name>
<keyword evidence="3" id="KW-0949">S-adenosyl-L-methionine</keyword>
<evidence type="ECO:0000259" key="4">
    <source>
        <dbReference type="Pfam" id="PF00891"/>
    </source>
</evidence>
<proteinExistence type="predicted"/>
<dbReference type="InterPro" id="IPR016461">
    <property type="entry name" value="COMT-like"/>
</dbReference>
<dbReference type="Proteomes" id="UP001055439">
    <property type="component" value="Chromosome 7"/>
</dbReference>
<evidence type="ECO:0000256" key="3">
    <source>
        <dbReference type="ARBA" id="ARBA00022691"/>
    </source>
</evidence>
<dbReference type="InterPro" id="IPR001077">
    <property type="entry name" value="COMT_C"/>
</dbReference>
<dbReference type="InterPro" id="IPR036388">
    <property type="entry name" value="WH-like_DNA-bd_sf"/>
</dbReference>
<organism evidence="5 6">
    <name type="scientific">Musa troglodytarum</name>
    <name type="common">fe'i banana</name>
    <dbReference type="NCBI Taxonomy" id="320322"/>
    <lineage>
        <taxon>Eukaryota</taxon>
        <taxon>Viridiplantae</taxon>
        <taxon>Streptophyta</taxon>
        <taxon>Embryophyta</taxon>
        <taxon>Tracheophyta</taxon>
        <taxon>Spermatophyta</taxon>
        <taxon>Magnoliopsida</taxon>
        <taxon>Liliopsida</taxon>
        <taxon>Zingiberales</taxon>
        <taxon>Musaceae</taxon>
        <taxon>Musa</taxon>
    </lineage>
</organism>
<dbReference type="GO" id="GO:0032259">
    <property type="term" value="P:methylation"/>
    <property type="evidence" value="ECO:0007669"/>
    <property type="project" value="UniProtKB-KW"/>
</dbReference>
<sequence>MVDRMLRLLVANNVVSCIVQTIDDGHLLRKCSAVPIYKYLTKNEDGRLGSHKAKTLKIINLKYYLKDSILKGDIPMKAAYGILLFDYISFDPWYSKVFNEGMKGHSSIIIKNLLHVYSGFDDMEVLVDVGGSDGATLQMITSKHPHIKGINYDLPYVISSAQPMPDLP</sequence>
<gene>
    <name evidence="5" type="ORF">MUK42_11890</name>
</gene>
<dbReference type="OrthoDB" id="1606438at2759"/>
<keyword evidence="6" id="KW-1185">Reference proteome</keyword>
<reference evidence="5" key="1">
    <citation type="submission" date="2022-05" db="EMBL/GenBank/DDBJ databases">
        <title>The Musa troglodytarum L. genome provides insights into the mechanism of non-climacteric behaviour and enrichment of carotenoids.</title>
        <authorList>
            <person name="Wang J."/>
        </authorList>
    </citation>
    <scope>NUCLEOTIDE SEQUENCE</scope>
    <source>
        <tissue evidence="5">Leaf</tissue>
    </source>
</reference>
<evidence type="ECO:0000256" key="2">
    <source>
        <dbReference type="ARBA" id="ARBA00022679"/>
    </source>
</evidence>
<dbReference type="PROSITE" id="PS51683">
    <property type="entry name" value="SAM_OMT_II"/>
    <property type="match status" value="1"/>
</dbReference>
<dbReference type="Gene3D" id="1.10.10.10">
    <property type="entry name" value="Winged helix-like DNA-binding domain superfamily/Winged helix DNA-binding domain"/>
    <property type="match status" value="1"/>
</dbReference>
<dbReference type="SUPFAM" id="SSF53335">
    <property type="entry name" value="S-adenosyl-L-methionine-dependent methyltransferases"/>
    <property type="match status" value="1"/>
</dbReference>
<dbReference type="EMBL" id="CP097509">
    <property type="protein sequence ID" value="URE19502.1"/>
    <property type="molecule type" value="Genomic_DNA"/>
</dbReference>
<accession>A0A9E7GWE2</accession>
<feature type="domain" description="O-methyltransferase C-terminal" evidence="4">
    <location>
        <begin position="63"/>
        <end position="163"/>
    </location>
</feature>
<dbReference type="GO" id="GO:0008171">
    <property type="term" value="F:O-methyltransferase activity"/>
    <property type="evidence" value="ECO:0007669"/>
    <property type="project" value="InterPro"/>
</dbReference>
<evidence type="ECO:0000313" key="5">
    <source>
        <dbReference type="EMBL" id="URE19502.1"/>
    </source>
</evidence>
<protein>
    <submittedName>
        <fullName evidence="5">Caffeic acid</fullName>
    </submittedName>
</protein>
<keyword evidence="2" id="KW-0808">Transferase</keyword>
<evidence type="ECO:0000256" key="1">
    <source>
        <dbReference type="ARBA" id="ARBA00022603"/>
    </source>
</evidence>